<dbReference type="Gene3D" id="3.20.20.80">
    <property type="entry name" value="Glycosidases"/>
    <property type="match status" value="1"/>
</dbReference>
<evidence type="ECO:0000256" key="5">
    <source>
        <dbReference type="RuleBase" id="RU003690"/>
    </source>
</evidence>
<protein>
    <submittedName>
        <fullName evidence="7">Glycoside hydrolase family 1 protein</fullName>
    </submittedName>
</protein>
<dbReference type="GO" id="GO:0005829">
    <property type="term" value="C:cytosol"/>
    <property type="evidence" value="ECO:0007669"/>
    <property type="project" value="TreeGrafter"/>
</dbReference>
<dbReference type="Pfam" id="PF00232">
    <property type="entry name" value="Glyco_hydro_1"/>
    <property type="match status" value="1"/>
</dbReference>
<evidence type="ECO:0000256" key="4">
    <source>
        <dbReference type="PROSITE-ProRule" id="PRU10055"/>
    </source>
</evidence>
<gene>
    <name evidence="7" type="ORF">MQH31_16375</name>
</gene>
<dbReference type="AlphaFoldDB" id="A0AA41QXB1"/>
<organism evidence="7 8">
    <name type="scientific">Cryobacterium zhongshanensis</name>
    <dbReference type="NCBI Taxonomy" id="2928153"/>
    <lineage>
        <taxon>Bacteria</taxon>
        <taxon>Bacillati</taxon>
        <taxon>Actinomycetota</taxon>
        <taxon>Actinomycetes</taxon>
        <taxon>Micrococcales</taxon>
        <taxon>Microbacteriaceae</taxon>
        <taxon>Cryobacterium</taxon>
    </lineage>
</organism>
<keyword evidence="2 6" id="KW-0378">Hydrolase</keyword>
<dbReference type="PRINTS" id="PR00131">
    <property type="entry name" value="GLHYDRLASE1"/>
</dbReference>
<proteinExistence type="inferred from homology"/>
<keyword evidence="8" id="KW-1185">Reference proteome</keyword>
<sequence length="521" mass="58054">MTTVDTATDPSPTGATGAFPDAFLWGVAFAANQVEGGFDEGGKGLSQADVIPFRVASDYVDITSLMEASAASIAQAVATPGTDGYPKRRGSDFYHRWESDIDLFAEMGLKALRMSIAWSRIFPNGDDLEPNEEGLLFYERLFLRLREKGIAPVVTMSHYEMPLNLVTEYGGWTNRAVVGLFERYARTIATRYQGLVHYWLTFNEINTTVIEPYTGGGVIAREPDPGVDPRQASYQALHHQFVASASATRIVHDVDPSAQVGCMLARMSHYPASSDPADVVKAQFDNNMNLFHSDVQVRGRYSGHVRRFWRDQGIDVRMEPGDDELLAANTVDFLSFSYYMSLVSSVAPEKYGATGGNLFSTIKNPHLSTTEWGWHLDPEGLRYVLNDLWDRYQVPLFIVENGLGATDVLTGSPADPTMGAPDTRRVHDPYRIDYFVQHLRQVREAIADGVNLLGYTAWGGLDIVSASTSQMTKRYGVIYVDADDDGRGSFDRIRKDSFYWYKRLVDTNGEVLDELMSQKSD</sequence>
<dbReference type="PROSITE" id="PS00653">
    <property type="entry name" value="GLYCOSYL_HYDROL_F1_2"/>
    <property type="match status" value="1"/>
</dbReference>
<keyword evidence="3 6" id="KW-0326">Glycosidase</keyword>
<evidence type="ECO:0000313" key="7">
    <source>
        <dbReference type="EMBL" id="MCI4659381.1"/>
    </source>
</evidence>
<dbReference type="PANTHER" id="PTHR10353">
    <property type="entry name" value="GLYCOSYL HYDROLASE"/>
    <property type="match status" value="1"/>
</dbReference>
<comment type="caution">
    <text evidence="7">The sequence shown here is derived from an EMBL/GenBank/DDBJ whole genome shotgun (WGS) entry which is preliminary data.</text>
</comment>
<dbReference type="FunFam" id="3.20.20.80:FF:000004">
    <property type="entry name" value="Beta-glucosidase 6-phospho-beta-glucosidase"/>
    <property type="match status" value="1"/>
</dbReference>
<accession>A0AA41QXB1</accession>
<dbReference type="InterPro" id="IPR001360">
    <property type="entry name" value="Glyco_hydro_1"/>
</dbReference>
<evidence type="ECO:0000256" key="6">
    <source>
        <dbReference type="RuleBase" id="RU004468"/>
    </source>
</evidence>
<dbReference type="GO" id="GO:0016052">
    <property type="term" value="P:carbohydrate catabolic process"/>
    <property type="evidence" value="ECO:0007669"/>
    <property type="project" value="TreeGrafter"/>
</dbReference>
<evidence type="ECO:0000256" key="1">
    <source>
        <dbReference type="ARBA" id="ARBA00010838"/>
    </source>
</evidence>
<evidence type="ECO:0000256" key="2">
    <source>
        <dbReference type="ARBA" id="ARBA00022801"/>
    </source>
</evidence>
<evidence type="ECO:0000256" key="3">
    <source>
        <dbReference type="ARBA" id="ARBA00023295"/>
    </source>
</evidence>
<dbReference type="EMBL" id="JALGAR010000005">
    <property type="protein sequence ID" value="MCI4659381.1"/>
    <property type="molecule type" value="Genomic_DNA"/>
</dbReference>
<dbReference type="Proteomes" id="UP001165341">
    <property type="component" value="Unassembled WGS sequence"/>
</dbReference>
<dbReference type="InterPro" id="IPR033132">
    <property type="entry name" value="GH_1_N_CS"/>
</dbReference>
<reference evidence="7" key="1">
    <citation type="submission" date="2022-03" db="EMBL/GenBank/DDBJ databases">
        <title>Cryobacterium sp. nov. strain ZS14-85, isolated from Antarctic soil.</title>
        <authorList>
            <person name="Li J."/>
            <person name="Niu G."/>
        </authorList>
    </citation>
    <scope>NUCLEOTIDE SEQUENCE</scope>
    <source>
        <strain evidence="7">ZS14-85</strain>
    </source>
</reference>
<comment type="similarity">
    <text evidence="1 5">Belongs to the glycosyl hydrolase 1 family.</text>
</comment>
<name>A0AA41QXB1_9MICO</name>
<feature type="active site" description="Nucleophile" evidence="4">
    <location>
        <position position="400"/>
    </location>
</feature>
<dbReference type="GO" id="GO:0008422">
    <property type="term" value="F:beta-glucosidase activity"/>
    <property type="evidence" value="ECO:0007669"/>
    <property type="project" value="TreeGrafter"/>
</dbReference>
<dbReference type="SUPFAM" id="SSF51445">
    <property type="entry name" value="(Trans)glycosidases"/>
    <property type="match status" value="1"/>
</dbReference>
<evidence type="ECO:0000313" key="8">
    <source>
        <dbReference type="Proteomes" id="UP001165341"/>
    </source>
</evidence>
<dbReference type="PANTHER" id="PTHR10353:SF122">
    <property type="entry name" value="6-PHOSPHO-BETA-GLUCOSIDASE ASCB-RELATED"/>
    <property type="match status" value="1"/>
</dbReference>
<dbReference type="InterPro" id="IPR018120">
    <property type="entry name" value="Glyco_hydro_1_AS"/>
</dbReference>
<dbReference type="InterPro" id="IPR017853">
    <property type="entry name" value="GH"/>
</dbReference>
<dbReference type="PROSITE" id="PS00572">
    <property type="entry name" value="GLYCOSYL_HYDROL_F1_1"/>
    <property type="match status" value="1"/>
</dbReference>